<proteinExistence type="predicted"/>
<dbReference type="GO" id="GO:0034080">
    <property type="term" value="P:CENP-A containing chromatin assembly"/>
    <property type="evidence" value="ECO:0007669"/>
    <property type="project" value="InterPro"/>
</dbReference>
<name>A0A670J3S3_PODMU</name>
<dbReference type="PANTHER" id="PTHR28577:SF1">
    <property type="entry name" value="CENTROMERE PROTEIN P"/>
    <property type="match status" value="1"/>
</dbReference>
<dbReference type="OrthoDB" id="5976950at2759"/>
<dbReference type="Ensembl" id="ENSPMRT00000020024.1">
    <property type="protein sequence ID" value="ENSPMRP00000018850.1"/>
    <property type="gene ID" value="ENSPMRG00000012335.1"/>
</dbReference>
<dbReference type="GO" id="GO:0000939">
    <property type="term" value="C:inner kinetochore"/>
    <property type="evidence" value="ECO:0007669"/>
    <property type="project" value="Ensembl"/>
</dbReference>
<evidence type="ECO:0000313" key="1">
    <source>
        <dbReference type="Ensembl" id="ENSPMRP00000018850.1"/>
    </source>
</evidence>
<keyword evidence="2" id="KW-1185">Reference proteome</keyword>
<dbReference type="CTD" id="401541"/>
<dbReference type="KEGG" id="pmua:114591619"/>
<dbReference type="RefSeq" id="XP_028574687.1">
    <property type="nucleotide sequence ID" value="XM_028718854.1"/>
</dbReference>
<sequence>MNNNDIKIYENEIQSLEEEIKMLTEEYECSLHGSFAYSDGEIMKAMKSFKGKSQENLRHYEFSPDLKTQLDFLESDLFFMMKFTGICFTHCSRKPVEKSGTRTTHKYRLSGNCHSVSFQLEFQLMEENQAKEEDVHIKQCNKNVSAIVTDLSIVIESDEYLDLSKLVSRVEESGNLLLFFKCLSYFTEWCDHRKRTLTHFKNKYPDVVVLPEGSSGDYMILRNANLPGLELMIVWKIYVDEEGKVTPVLDLLHKIPMSVVEANKFASDAPYCFRSLLHVLGIQACIETLIKSLCNDK</sequence>
<dbReference type="GO" id="GO:0005730">
    <property type="term" value="C:nucleolus"/>
    <property type="evidence" value="ECO:0007669"/>
    <property type="project" value="Ensembl"/>
</dbReference>
<evidence type="ECO:0000313" key="2">
    <source>
        <dbReference type="Proteomes" id="UP000472272"/>
    </source>
</evidence>
<protein>
    <submittedName>
        <fullName evidence="1">Centromere protein P</fullName>
    </submittedName>
</protein>
<dbReference type="GO" id="GO:0005654">
    <property type="term" value="C:nucleoplasm"/>
    <property type="evidence" value="ECO:0007669"/>
    <property type="project" value="Ensembl"/>
</dbReference>
<reference evidence="1" key="2">
    <citation type="submission" date="2025-08" db="UniProtKB">
        <authorList>
            <consortium name="Ensembl"/>
        </authorList>
    </citation>
    <scope>IDENTIFICATION</scope>
</reference>
<accession>A0A670J3S3</accession>
<dbReference type="PANTHER" id="PTHR28577">
    <property type="entry name" value="CENTROMERE PROTEIN P"/>
    <property type="match status" value="1"/>
</dbReference>
<dbReference type="OMA" id="TYAEWYE"/>
<dbReference type="Proteomes" id="UP000472272">
    <property type="component" value="Chromosome 2"/>
</dbReference>
<dbReference type="GeneID" id="114591619"/>
<dbReference type="RefSeq" id="XP_028574686.1">
    <property type="nucleotide sequence ID" value="XM_028718853.1"/>
</dbReference>
<gene>
    <name evidence="1" type="primary">CENPP</name>
</gene>
<dbReference type="InterPro" id="IPR027801">
    <property type="entry name" value="CENP-P"/>
</dbReference>
<reference evidence="1 2" key="1">
    <citation type="journal article" date="2019" name="Proc. Natl. Acad. Sci. U.S.A.">
        <title>Regulatory changes in pterin and carotenoid genes underlie balanced color polymorphisms in the wall lizard.</title>
        <authorList>
            <person name="Andrade P."/>
            <person name="Pinho C."/>
            <person name="Perez I de Lanuza G."/>
            <person name="Afonso S."/>
            <person name="Brejcha J."/>
            <person name="Rubin C.J."/>
            <person name="Wallerman O."/>
            <person name="Pereira P."/>
            <person name="Sabatino S.J."/>
            <person name="Bellati A."/>
            <person name="Pellitteri-Rosa D."/>
            <person name="Bosakova Z."/>
            <person name="Bunikis I."/>
            <person name="Carretero M.A."/>
            <person name="Feiner N."/>
            <person name="Marsik P."/>
            <person name="Pauperio F."/>
            <person name="Salvi D."/>
            <person name="Soler L."/>
            <person name="While G.M."/>
            <person name="Uller T."/>
            <person name="Font E."/>
            <person name="Andersson L."/>
            <person name="Carneiro M."/>
        </authorList>
    </citation>
    <scope>NUCLEOTIDE SEQUENCE</scope>
</reference>
<reference evidence="1" key="3">
    <citation type="submission" date="2025-09" db="UniProtKB">
        <authorList>
            <consortium name="Ensembl"/>
        </authorList>
    </citation>
    <scope>IDENTIFICATION</scope>
</reference>
<dbReference type="AlphaFoldDB" id="A0A670J3S3"/>
<organism evidence="1 2">
    <name type="scientific">Podarcis muralis</name>
    <name type="common">Wall lizard</name>
    <name type="synonym">Lacerta muralis</name>
    <dbReference type="NCBI Taxonomy" id="64176"/>
    <lineage>
        <taxon>Eukaryota</taxon>
        <taxon>Metazoa</taxon>
        <taxon>Chordata</taxon>
        <taxon>Craniata</taxon>
        <taxon>Vertebrata</taxon>
        <taxon>Euteleostomi</taxon>
        <taxon>Lepidosauria</taxon>
        <taxon>Squamata</taxon>
        <taxon>Bifurcata</taxon>
        <taxon>Unidentata</taxon>
        <taxon>Episquamata</taxon>
        <taxon>Laterata</taxon>
        <taxon>Lacertibaenia</taxon>
        <taxon>Lacertidae</taxon>
        <taxon>Podarcis</taxon>
    </lineage>
</organism>
<dbReference type="Pfam" id="PF13096">
    <property type="entry name" value="CENP-P"/>
    <property type="match status" value="1"/>
</dbReference>
<dbReference type="GeneTree" id="ENSGT00390000011897"/>